<feature type="transmembrane region" description="Helical" evidence="1">
    <location>
        <begin position="43"/>
        <end position="61"/>
    </location>
</feature>
<protein>
    <recommendedName>
        <fullName evidence="2">CBU-0592-like domain-containing protein</fullName>
    </recommendedName>
</protein>
<keyword evidence="1" id="KW-0812">Transmembrane</keyword>
<proteinExistence type="predicted"/>
<gene>
    <name evidence="3" type="ORF">DSM112329_05054</name>
</gene>
<dbReference type="Pfam" id="PF26604">
    <property type="entry name" value="CBU_0592"/>
    <property type="match status" value="1"/>
</dbReference>
<evidence type="ECO:0000313" key="3">
    <source>
        <dbReference type="EMBL" id="XAY08157.1"/>
    </source>
</evidence>
<feature type="transmembrane region" description="Helical" evidence="1">
    <location>
        <begin position="16"/>
        <end position="36"/>
    </location>
</feature>
<keyword evidence="1" id="KW-1133">Transmembrane helix</keyword>
<dbReference type="InterPro" id="IPR058058">
    <property type="entry name" value="CBU_0592-like"/>
</dbReference>
<dbReference type="EMBL" id="CP114014">
    <property type="protein sequence ID" value="XAY08157.1"/>
    <property type="molecule type" value="Genomic_DNA"/>
</dbReference>
<accession>A0AAU7B2C0</accession>
<reference evidence="3" key="1">
    <citation type="submission" date="2022-12" db="EMBL/GenBank/DDBJ databases">
        <title>Paraconexibacter alkalitolerans sp. nov. and Baekduia alba sp. nov., isolated from soil and emended description of the genera Paraconexibacter (Chun et al., 2020) and Baekduia (An et al., 2020).</title>
        <authorList>
            <person name="Vieira S."/>
            <person name="Huber K.J."/>
            <person name="Geppert A."/>
            <person name="Wolf J."/>
            <person name="Neumann-Schaal M."/>
            <person name="Muesken M."/>
            <person name="Overmann J."/>
        </authorList>
    </citation>
    <scope>NUCLEOTIDE SEQUENCE</scope>
    <source>
        <strain evidence="3">AEG42_29</strain>
    </source>
</reference>
<dbReference type="AlphaFoldDB" id="A0AAU7B2C0"/>
<keyword evidence="1" id="KW-0472">Membrane</keyword>
<organism evidence="3">
    <name type="scientific">Paraconexibacter sp. AEG42_29</name>
    <dbReference type="NCBI Taxonomy" id="2997339"/>
    <lineage>
        <taxon>Bacteria</taxon>
        <taxon>Bacillati</taxon>
        <taxon>Actinomycetota</taxon>
        <taxon>Thermoleophilia</taxon>
        <taxon>Solirubrobacterales</taxon>
        <taxon>Paraconexibacteraceae</taxon>
        <taxon>Paraconexibacter</taxon>
    </lineage>
</organism>
<name>A0AAU7B2C0_9ACTN</name>
<evidence type="ECO:0000256" key="1">
    <source>
        <dbReference type="SAM" id="Phobius"/>
    </source>
</evidence>
<sequence>MSTLAAAGSTDLTTQLVQVVGALLVLAGFAGAQFGLLVTQSPLYLVLNLLGSAVLAVLAAIDSQYGFLLLEGVWALVSAWGLVRLGRGAAPVSGH</sequence>
<feature type="domain" description="CBU-0592-like" evidence="2">
    <location>
        <begin position="15"/>
        <end position="86"/>
    </location>
</feature>
<dbReference type="KEGG" id="parq:DSM112329_05054"/>
<dbReference type="RefSeq" id="WP_354699340.1">
    <property type="nucleotide sequence ID" value="NZ_CP114014.1"/>
</dbReference>
<dbReference type="NCBIfam" id="NF047864">
    <property type="entry name" value="CBU_0592_membra"/>
    <property type="match status" value="1"/>
</dbReference>
<evidence type="ECO:0000259" key="2">
    <source>
        <dbReference type="Pfam" id="PF26604"/>
    </source>
</evidence>